<evidence type="ECO:0000256" key="7">
    <source>
        <dbReference type="PROSITE-ProRule" id="PRU00124"/>
    </source>
</evidence>
<dbReference type="EMBL" id="CAJOAY010002757">
    <property type="protein sequence ID" value="CAF3977447.1"/>
    <property type="molecule type" value="Genomic_DNA"/>
</dbReference>
<sequence>MYETNAVQSLMRYDCLYAYSPSQVIQLTRGGERARSLVPYCRRPDRSDTQILTGTCQDGKAITFTQLRRDNITSFDLYRWQAPIDIIDRYKTENEDGIYCNCTDSRWFGPYCQYEFPASRDGSHRYRLFEEIVINQFVDKKIRPSMNELFNSTTCYTGLSQCNIPLCLDWREVCNGIFDCGGGEDEENCEQMELNTCSDGSNEYRCRNGQCIPRAFAFDELCGIPIDCQSMILATCTNDTSWIQFPPQPIIPRANVSLFIETNRSRGIVSLRPDLLCFTIKNGTRSCEQLNAVTNNFNADPWDRYLHTLNQRFAFTAQLNIITSLPNRSLSSLQFLCSDSEHWVSAYRTSDGVVDCPLDSADEPYSPEACYRPNDTDLLRCAKGRRCR</sequence>
<organism evidence="8 9">
    <name type="scientific">Adineta steineri</name>
    <dbReference type="NCBI Taxonomy" id="433720"/>
    <lineage>
        <taxon>Eukaryota</taxon>
        <taxon>Metazoa</taxon>
        <taxon>Spiralia</taxon>
        <taxon>Gnathifera</taxon>
        <taxon>Rotifera</taxon>
        <taxon>Eurotatoria</taxon>
        <taxon>Bdelloidea</taxon>
        <taxon>Adinetida</taxon>
        <taxon>Adinetidae</taxon>
        <taxon>Adineta</taxon>
    </lineage>
</organism>
<evidence type="ECO:0000313" key="9">
    <source>
        <dbReference type="Proteomes" id="UP000663881"/>
    </source>
</evidence>
<gene>
    <name evidence="8" type="ORF">OKA104_LOCUS28462</name>
</gene>
<dbReference type="CDD" id="cd00112">
    <property type="entry name" value="LDLa"/>
    <property type="match status" value="1"/>
</dbReference>
<reference evidence="8" key="1">
    <citation type="submission" date="2021-02" db="EMBL/GenBank/DDBJ databases">
        <authorList>
            <person name="Nowell W R."/>
        </authorList>
    </citation>
    <scope>NUCLEOTIDE SEQUENCE</scope>
</reference>
<evidence type="ECO:0000256" key="2">
    <source>
        <dbReference type="ARBA" id="ARBA00022692"/>
    </source>
</evidence>
<dbReference type="GO" id="GO:0005886">
    <property type="term" value="C:plasma membrane"/>
    <property type="evidence" value="ECO:0007669"/>
    <property type="project" value="TreeGrafter"/>
</dbReference>
<evidence type="ECO:0000256" key="5">
    <source>
        <dbReference type="ARBA" id="ARBA00023136"/>
    </source>
</evidence>
<dbReference type="SUPFAM" id="SSF57424">
    <property type="entry name" value="LDL receptor-like module"/>
    <property type="match status" value="1"/>
</dbReference>
<evidence type="ECO:0000256" key="3">
    <source>
        <dbReference type="ARBA" id="ARBA00022737"/>
    </source>
</evidence>
<dbReference type="PROSITE" id="PS50068">
    <property type="entry name" value="LDLRA_2"/>
    <property type="match status" value="1"/>
</dbReference>
<feature type="disulfide bond" evidence="7">
    <location>
        <begin position="162"/>
        <end position="180"/>
    </location>
</feature>
<keyword evidence="2" id="KW-0812">Transmembrane</keyword>
<keyword evidence="6 7" id="KW-1015">Disulfide bond</keyword>
<keyword evidence="4" id="KW-1133">Transmembrane helix</keyword>
<feature type="disulfide bond" evidence="7">
    <location>
        <begin position="174"/>
        <end position="189"/>
    </location>
</feature>
<name>A0A819MB05_9BILA</name>
<evidence type="ECO:0000256" key="1">
    <source>
        <dbReference type="ARBA" id="ARBA00004167"/>
    </source>
</evidence>
<feature type="non-terminal residue" evidence="8">
    <location>
        <position position="1"/>
    </location>
</feature>
<protein>
    <submittedName>
        <fullName evidence="8">Uncharacterized protein</fullName>
    </submittedName>
</protein>
<comment type="caution">
    <text evidence="8">The sequence shown here is derived from an EMBL/GenBank/DDBJ whole genome shotgun (WGS) entry which is preliminary data.</text>
</comment>
<proteinExistence type="predicted"/>
<dbReference type="GO" id="GO:0016192">
    <property type="term" value="P:vesicle-mediated transport"/>
    <property type="evidence" value="ECO:0007669"/>
    <property type="project" value="UniProtKB-ARBA"/>
</dbReference>
<keyword evidence="3" id="KW-0677">Repeat</keyword>
<dbReference type="Gene3D" id="4.10.400.10">
    <property type="entry name" value="Low-density Lipoprotein Receptor"/>
    <property type="match status" value="1"/>
</dbReference>
<dbReference type="Proteomes" id="UP000663881">
    <property type="component" value="Unassembled WGS sequence"/>
</dbReference>
<evidence type="ECO:0000256" key="4">
    <source>
        <dbReference type="ARBA" id="ARBA00022989"/>
    </source>
</evidence>
<evidence type="ECO:0000256" key="6">
    <source>
        <dbReference type="ARBA" id="ARBA00023157"/>
    </source>
</evidence>
<keyword evidence="5" id="KW-0472">Membrane</keyword>
<evidence type="ECO:0000313" key="8">
    <source>
        <dbReference type="EMBL" id="CAF3977447.1"/>
    </source>
</evidence>
<dbReference type="AlphaFoldDB" id="A0A819MB05"/>
<dbReference type="InterPro" id="IPR050685">
    <property type="entry name" value="LDLR"/>
</dbReference>
<comment type="subcellular location">
    <subcellularLocation>
        <location evidence="1">Membrane</location>
        <topology evidence="1">Single-pass membrane protein</topology>
    </subcellularLocation>
</comment>
<dbReference type="SMART" id="SM00192">
    <property type="entry name" value="LDLa"/>
    <property type="match status" value="2"/>
</dbReference>
<feature type="disulfide bond" evidence="7">
    <location>
        <begin position="155"/>
        <end position="167"/>
    </location>
</feature>
<accession>A0A819MB05</accession>
<dbReference type="InterPro" id="IPR002172">
    <property type="entry name" value="LDrepeatLR_classA_rpt"/>
</dbReference>
<dbReference type="InterPro" id="IPR036055">
    <property type="entry name" value="LDL_receptor-like_sf"/>
</dbReference>
<dbReference type="PANTHER" id="PTHR24270">
    <property type="entry name" value="LOW-DENSITY LIPOPROTEIN RECEPTOR-RELATED"/>
    <property type="match status" value="1"/>
</dbReference>